<organism evidence="1 2">
    <name type="scientific">Symbiodinium necroappetens</name>
    <dbReference type="NCBI Taxonomy" id="1628268"/>
    <lineage>
        <taxon>Eukaryota</taxon>
        <taxon>Sar</taxon>
        <taxon>Alveolata</taxon>
        <taxon>Dinophyceae</taxon>
        <taxon>Suessiales</taxon>
        <taxon>Symbiodiniaceae</taxon>
        <taxon>Symbiodinium</taxon>
    </lineage>
</organism>
<dbReference type="Proteomes" id="UP000601435">
    <property type="component" value="Unassembled WGS sequence"/>
</dbReference>
<accession>A0A812KLM0</accession>
<dbReference type="GO" id="GO:0030076">
    <property type="term" value="C:light-harvesting complex"/>
    <property type="evidence" value="ECO:0007669"/>
    <property type="project" value="InterPro"/>
</dbReference>
<name>A0A812KLM0_9DINO</name>
<proteinExistence type="predicted"/>
<dbReference type="OrthoDB" id="10303533at2759"/>
<evidence type="ECO:0000313" key="2">
    <source>
        <dbReference type="Proteomes" id="UP000601435"/>
    </source>
</evidence>
<dbReference type="InterPro" id="IPR036550">
    <property type="entry name" value="Peridinin-chlorophyll-bd_sf"/>
</dbReference>
<reference evidence="1" key="1">
    <citation type="submission" date="2021-02" db="EMBL/GenBank/DDBJ databases">
        <authorList>
            <person name="Dougan E. K."/>
            <person name="Rhodes N."/>
            <person name="Thang M."/>
            <person name="Chan C."/>
        </authorList>
    </citation>
    <scope>NUCLEOTIDE SEQUENCE</scope>
</reference>
<evidence type="ECO:0000313" key="1">
    <source>
        <dbReference type="EMBL" id="CAE7226380.1"/>
    </source>
</evidence>
<gene>
    <name evidence="1" type="ORF">SNEC2469_LOCUS3218</name>
</gene>
<dbReference type="EMBL" id="CAJNJA010007572">
    <property type="protein sequence ID" value="CAE7226380.1"/>
    <property type="molecule type" value="Genomic_DNA"/>
</dbReference>
<dbReference type="Gene3D" id="1.40.10.10">
    <property type="entry name" value="Peridinin-chlorophyll A binding"/>
    <property type="match status" value="2"/>
</dbReference>
<protein>
    <submittedName>
        <fullName evidence="1">Uncharacterized protein</fullName>
    </submittedName>
</protein>
<dbReference type="AlphaFoldDB" id="A0A812KLM0"/>
<keyword evidence="2" id="KW-1185">Reference proteome</keyword>
<comment type="caution">
    <text evidence="1">The sequence shown here is derived from an EMBL/GenBank/DDBJ whole genome shotgun (WGS) entry which is preliminary data.</text>
</comment>
<sequence length="124" mass="13131">MVASASKEKVMVVYDSVTDVTFAKVPDVTSLLKTQRAAKANKVAKNQVTKAGPPAKALCHSSHPFLIGISAQGRAAVMDGYSSVAGVVDASIPNKLFFKVNPLDAIAKDLRIWCKLLSDEDVSA</sequence>